<dbReference type="RefSeq" id="WP_159484202.1">
    <property type="nucleotide sequence ID" value="NZ_BLIP01000001.1"/>
</dbReference>
<evidence type="ECO:0000313" key="6">
    <source>
        <dbReference type="EMBL" id="WAT94977.1"/>
    </source>
</evidence>
<dbReference type="EMBL" id="BLIP01000001">
    <property type="protein sequence ID" value="GFE20135.1"/>
    <property type="molecule type" value="Genomic_DNA"/>
</dbReference>
<keyword evidence="3" id="KW-0804">Transcription</keyword>
<dbReference type="InterPro" id="IPR016177">
    <property type="entry name" value="DNA-bd_dom_sf"/>
</dbReference>
<organism evidence="5 7">
    <name type="scientific">Streptomyces nigrescens</name>
    <dbReference type="NCBI Taxonomy" id="1920"/>
    <lineage>
        <taxon>Bacteria</taxon>
        <taxon>Bacillati</taxon>
        <taxon>Actinomycetota</taxon>
        <taxon>Actinomycetes</taxon>
        <taxon>Kitasatosporales</taxon>
        <taxon>Streptomycetaceae</taxon>
        <taxon>Streptomyces</taxon>
    </lineage>
</organism>
<gene>
    <name evidence="5" type="ORF">Sliba_05880</name>
    <name evidence="6" type="ORF">STRLI_000650</name>
</gene>
<name>A0A640TEQ2_STRNI</name>
<evidence type="ECO:0000256" key="3">
    <source>
        <dbReference type="ARBA" id="ARBA00023163"/>
    </source>
</evidence>
<dbReference type="PROSITE" id="PS51032">
    <property type="entry name" value="AP2_ERF"/>
    <property type="match status" value="1"/>
</dbReference>
<evidence type="ECO:0000259" key="4">
    <source>
        <dbReference type="PROSITE" id="PS51032"/>
    </source>
</evidence>
<dbReference type="InterPro" id="IPR044925">
    <property type="entry name" value="His-Me_finger_sf"/>
</dbReference>
<evidence type="ECO:0000256" key="1">
    <source>
        <dbReference type="ARBA" id="ARBA00023015"/>
    </source>
</evidence>
<feature type="domain" description="AP2/ERF" evidence="4">
    <location>
        <begin position="125"/>
        <end position="181"/>
    </location>
</feature>
<dbReference type="InterPro" id="IPR003615">
    <property type="entry name" value="HNH_nuc"/>
</dbReference>
<keyword evidence="8" id="KW-1185">Reference proteome</keyword>
<dbReference type="PANTHER" id="PTHR31194">
    <property type="entry name" value="SHN SHINE , DNA BINDING / TRANSCRIPTION FACTOR"/>
    <property type="match status" value="1"/>
</dbReference>
<evidence type="ECO:0000256" key="2">
    <source>
        <dbReference type="ARBA" id="ARBA00023125"/>
    </source>
</evidence>
<evidence type="ECO:0000313" key="7">
    <source>
        <dbReference type="Proteomes" id="UP000429552"/>
    </source>
</evidence>
<keyword evidence="1" id="KW-0805">Transcription regulation</keyword>
<dbReference type="SUPFAM" id="SSF54060">
    <property type="entry name" value="His-Me finger endonucleases"/>
    <property type="match status" value="1"/>
</dbReference>
<dbReference type="AlphaFoldDB" id="A0A640TEQ2"/>
<keyword evidence="2" id="KW-0238">DNA-binding</keyword>
<dbReference type="EMBL" id="CP114202">
    <property type="protein sequence ID" value="WAT94977.1"/>
    <property type="molecule type" value="Genomic_DNA"/>
</dbReference>
<dbReference type="Gene3D" id="3.30.730.10">
    <property type="entry name" value="AP2/ERF domain"/>
    <property type="match status" value="1"/>
</dbReference>
<dbReference type="Proteomes" id="UP000429552">
    <property type="component" value="Unassembled WGS sequence"/>
</dbReference>
<dbReference type="Pfam" id="PF13392">
    <property type="entry name" value="HNH_3"/>
    <property type="match status" value="1"/>
</dbReference>
<sequence>MTAVAAETAVVPGLYDIDAERTCRIEIEQGHSALIDLADKEFVAPYHWHLLHGHSGKLYAYAQTKSGPVYMHRLIARTPTGRETDHINGDGLDNRRSNLRIATCSQNLANRWKPQRADGSATSSRFKGVSWDRSRSKWQSKITVNQRCKNLGRYDSEEEAARVYDAAASLHWGPFARLNFASDGEAAA</sequence>
<dbReference type="InterPro" id="IPR001471">
    <property type="entry name" value="AP2/ERF_dom"/>
</dbReference>
<evidence type="ECO:0000313" key="8">
    <source>
        <dbReference type="Proteomes" id="UP001210609"/>
    </source>
</evidence>
<proteinExistence type="predicted"/>
<reference evidence="6 8" key="2">
    <citation type="submission" date="2022-12" db="EMBL/GenBank/DDBJ databases">
        <authorList>
            <person name="Ruckert C."/>
            <person name="Busche T."/>
            <person name="Kalinowski J."/>
            <person name="Wittmann C."/>
        </authorList>
    </citation>
    <scope>NUCLEOTIDE SEQUENCE [LARGE SCALE GENOMIC DNA]</scope>
    <source>
        <strain evidence="6 8">DSM 40555</strain>
    </source>
</reference>
<dbReference type="InterPro" id="IPR036955">
    <property type="entry name" value="AP2/ERF_dom_sf"/>
</dbReference>
<dbReference type="Gene3D" id="3.90.75.20">
    <property type="match status" value="1"/>
</dbReference>
<dbReference type="Proteomes" id="UP001210609">
    <property type="component" value="Chromosome"/>
</dbReference>
<dbReference type="SMART" id="SM00380">
    <property type="entry name" value="AP2"/>
    <property type="match status" value="1"/>
</dbReference>
<protein>
    <submittedName>
        <fullName evidence="6">AP2 domain-containing protein</fullName>
    </submittedName>
</protein>
<dbReference type="SUPFAM" id="SSF54171">
    <property type="entry name" value="DNA-binding domain"/>
    <property type="match status" value="1"/>
</dbReference>
<dbReference type="PANTHER" id="PTHR31194:SF192">
    <property type="entry name" value="OS02G0797100 PROTEIN"/>
    <property type="match status" value="1"/>
</dbReference>
<dbReference type="GO" id="GO:0003700">
    <property type="term" value="F:DNA-binding transcription factor activity"/>
    <property type="evidence" value="ECO:0007669"/>
    <property type="project" value="InterPro"/>
</dbReference>
<dbReference type="InterPro" id="IPR050913">
    <property type="entry name" value="AP2/ERF_ERF"/>
</dbReference>
<accession>A0A640TEQ2</accession>
<evidence type="ECO:0000313" key="5">
    <source>
        <dbReference type="EMBL" id="GFE20135.1"/>
    </source>
</evidence>
<dbReference type="GO" id="GO:0003677">
    <property type="term" value="F:DNA binding"/>
    <property type="evidence" value="ECO:0007669"/>
    <property type="project" value="UniProtKB-KW"/>
</dbReference>
<reference evidence="5 7" key="1">
    <citation type="submission" date="2019-12" db="EMBL/GenBank/DDBJ databases">
        <title>Whole genome shotgun sequence of Streptomyces libani subsp. libani NBRC 13452.</title>
        <authorList>
            <person name="Ichikawa N."/>
            <person name="Kimura A."/>
            <person name="Kitahashi Y."/>
            <person name="Komaki H."/>
            <person name="Tamura T."/>
        </authorList>
    </citation>
    <scope>NUCLEOTIDE SEQUENCE [LARGE SCALE GENOMIC DNA]</scope>
    <source>
        <strain evidence="5 7">NBRC 13452</strain>
    </source>
</reference>